<organism evidence="3 4">
    <name type="scientific">Proteiniclasticum sediminis</name>
    <dbReference type="NCBI Taxonomy" id="2804028"/>
    <lineage>
        <taxon>Bacteria</taxon>
        <taxon>Bacillati</taxon>
        <taxon>Bacillota</taxon>
        <taxon>Clostridia</taxon>
        <taxon>Eubacteriales</taxon>
        <taxon>Clostridiaceae</taxon>
        <taxon>Proteiniclasticum</taxon>
    </lineage>
</organism>
<dbReference type="SUPFAM" id="SSF51556">
    <property type="entry name" value="Metallo-dependent hydrolases"/>
    <property type="match status" value="1"/>
</dbReference>
<evidence type="ECO:0000259" key="2">
    <source>
        <dbReference type="Pfam" id="PF04909"/>
    </source>
</evidence>
<evidence type="ECO:0000313" key="4">
    <source>
        <dbReference type="Proteomes" id="UP000675379"/>
    </source>
</evidence>
<keyword evidence="4" id="KW-1185">Reference proteome</keyword>
<dbReference type="RefSeq" id="WP_211802479.1">
    <property type="nucleotide sequence ID" value="NZ_JAGSCS010000019.1"/>
</dbReference>
<name>A0A941HR53_9CLOT</name>
<dbReference type="Gene3D" id="3.20.20.140">
    <property type="entry name" value="Metal-dependent hydrolases"/>
    <property type="match status" value="1"/>
</dbReference>
<dbReference type="PANTHER" id="PTHR21240">
    <property type="entry name" value="2-AMINO-3-CARBOXYLMUCONATE-6-SEMIALDEHYDE DECARBOXYLASE"/>
    <property type="match status" value="1"/>
</dbReference>
<evidence type="ECO:0000313" key="3">
    <source>
        <dbReference type="EMBL" id="MBR0577061.1"/>
    </source>
</evidence>
<dbReference type="InterPro" id="IPR032466">
    <property type="entry name" value="Metal_Hydrolase"/>
</dbReference>
<protein>
    <submittedName>
        <fullName evidence="3">Amidohydrolase family protein</fullName>
    </submittedName>
</protein>
<evidence type="ECO:0000256" key="1">
    <source>
        <dbReference type="ARBA" id="ARBA00023239"/>
    </source>
</evidence>
<dbReference type="InterPro" id="IPR032465">
    <property type="entry name" value="ACMSD"/>
</dbReference>
<gene>
    <name evidence="3" type="ORF">KCG48_12125</name>
</gene>
<dbReference type="InterPro" id="IPR006680">
    <property type="entry name" value="Amidohydro-rel"/>
</dbReference>
<dbReference type="Proteomes" id="UP000675379">
    <property type="component" value="Unassembled WGS sequence"/>
</dbReference>
<dbReference type="GO" id="GO:0016787">
    <property type="term" value="F:hydrolase activity"/>
    <property type="evidence" value="ECO:0007669"/>
    <property type="project" value="InterPro"/>
</dbReference>
<sequence>MFIDVHVHPDFYEEIQQSKSHQELRHESLGIFKNGFASHQHLRNQMHCAGLDRMCLWAQDYSEGTKAPLVSNEEVALLASNHPDQFWGIASVDPRDPHAAEKLEYAYAKLELKGLALHLGRLQMDPLDDRLIDLYDICLRHNRPIFFQCGMTMEKEAIASYTHPLQYEPLLMRFDKLRVCLTQVGWPWVKETAMLLLKYPQAYTDTALLYFDSAQEFYTEVFTRELPMTWLDRSLRHQVMFGSANPRFEQIRMARALKSLGLRESTLELIQAQNALEFFGMKAVTSW</sequence>
<comment type="caution">
    <text evidence="3">The sequence shown here is derived from an EMBL/GenBank/DDBJ whole genome shotgun (WGS) entry which is preliminary data.</text>
</comment>
<dbReference type="GO" id="GO:0016831">
    <property type="term" value="F:carboxy-lyase activity"/>
    <property type="evidence" value="ECO:0007669"/>
    <property type="project" value="InterPro"/>
</dbReference>
<dbReference type="AlphaFoldDB" id="A0A941HR53"/>
<accession>A0A941HR53</accession>
<keyword evidence="1" id="KW-0456">Lyase</keyword>
<dbReference type="Pfam" id="PF04909">
    <property type="entry name" value="Amidohydro_2"/>
    <property type="match status" value="1"/>
</dbReference>
<feature type="domain" description="Amidohydrolase-related" evidence="2">
    <location>
        <begin position="3"/>
        <end position="280"/>
    </location>
</feature>
<reference evidence="3" key="1">
    <citation type="submission" date="2021-04" db="EMBL/GenBank/DDBJ databases">
        <title>Proteiniclasticum sedimins sp. nov., an obligate anaerobic bacterium isolated from anaerobic sludge.</title>
        <authorList>
            <person name="Liu J."/>
        </authorList>
    </citation>
    <scope>NUCLEOTIDE SEQUENCE</scope>
    <source>
        <strain evidence="3">BAD-10</strain>
    </source>
</reference>
<dbReference type="EMBL" id="JAGSCS010000019">
    <property type="protein sequence ID" value="MBR0577061.1"/>
    <property type="molecule type" value="Genomic_DNA"/>
</dbReference>
<proteinExistence type="predicted"/>